<evidence type="ECO:0000259" key="5">
    <source>
        <dbReference type="PROSITE" id="PS51755"/>
    </source>
</evidence>
<dbReference type="InterPro" id="IPR027417">
    <property type="entry name" value="P-loop_NTPase"/>
</dbReference>
<dbReference type="Proteomes" id="UP000530928">
    <property type="component" value="Unassembled WGS sequence"/>
</dbReference>
<feature type="DNA-binding region" description="OmpR/PhoB-type" evidence="3">
    <location>
        <begin position="1"/>
        <end position="91"/>
    </location>
</feature>
<dbReference type="InterPro" id="IPR036388">
    <property type="entry name" value="WH-like_DNA-bd_sf"/>
</dbReference>
<dbReference type="GO" id="GO:0003677">
    <property type="term" value="F:DNA binding"/>
    <property type="evidence" value="ECO:0007669"/>
    <property type="project" value="UniProtKB-UniRule"/>
</dbReference>
<dbReference type="AlphaFoldDB" id="A0A7W0CKG7"/>
<dbReference type="EMBL" id="JACDUR010000004">
    <property type="protein sequence ID" value="MBA2892800.1"/>
    <property type="molecule type" value="Genomic_DNA"/>
</dbReference>
<dbReference type="Pfam" id="PF03704">
    <property type="entry name" value="BTAD"/>
    <property type="match status" value="1"/>
</dbReference>
<dbReference type="SMART" id="SM00862">
    <property type="entry name" value="Trans_reg_C"/>
    <property type="match status" value="1"/>
</dbReference>
<dbReference type="SUPFAM" id="SSF52540">
    <property type="entry name" value="P-loop containing nucleoside triphosphate hydrolases"/>
    <property type="match status" value="1"/>
</dbReference>
<sequence>MRFGVLGPLMVWADDGRPLAVAETKVRALLADLLIHAPRPVPAEILIEDLWGDEPPRNAAAVLQARVSQLRGALGDRGLVVRRAGGYQVVVEWLDAAQFERLAAAARAASELTARADLLDEALGLWRGPVLEGLDFAVPYAARLEELRLALIEERAEVRLALGRAVELGALVEAHPFRERLLALHLRALDRAGRRHEALTAFDGFRVRLAEELGVDPGPELRELHLAMVRQEPARTNLPAPLTRLVGRDGAVRRVGDLLGRARLVTLAGPGGVGKTRLALAAANGLAHSAPDGVWLVELAAARTAADLTRSISATLGIRDDIPLTDALRDKRTLLLLDNCEQVIDDVAELARTLLGAAPGLRILATSRQPLGLPGEARFDVEPLSEPAAVELFAERAAVEPGDLVAEICRRLDCLPLALELAAPRVRALGLEELARRLDDRFATLSPEIRGLPARQRTLRAVIDWSWELLSEAERTALRRLSIFAGGCTLEAAEAVGVGAEELARLADRSLVVVGAGPRYLLLQSIGAYAREKLADSGEESRIRDLHHAYFVGLAVRAEPEVRGARQREWLARLDAEAADFGLVHDARLADALAWYRHLRGRLVEARDALAASGGDRAWLAGMSTALGEPPDTVATGGVRASWFAVHVRWAYGDFAANLRRIEQVLERARQEGDAWTRAAALATRSHLAMALGDLAASRADGEHALAAFTELGDRWGQLEAADSLAMLAEIGGDYDQAAKLREEGLEHAEELGLWPAVAFRLAALGRVALLTGDLGRARTLHERAVQLATRQSYRSALEFSEVGLGMVARRQGRLDEAETRLRRWLSWLDDVKGLAGTAFLLAELGFVAEQRGDAATATRLQLQGLAAAEATADPRAVALAKEGLAGARSLAGETEEATRLLAEAQALRASVGAPLPPGERGDVNRILARLDAHRHPEGERRRKSAGA</sequence>
<evidence type="ECO:0000313" key="7">
    <source>
        <dbReference type="Proteomes" id="UP000530928"/>
    </source>
</evidence>
<dbReference type="PANTHER" id="PTHR47691:SF3">
    <property type="entry name" value="HTH-TYPE TRANSCRIPTIONAL REGULATOR RV0890C-RELATED"/>
    <property type="match status" value="1"/>
</dbReference>
<dbReference type="PANTHER" id="PTHR47691">
    <property type="entry name" value="REGULATOR-RELATED"/>
    <property type="match status" value="1"/>
</dbReference>
<dbReference type="InterPro" id="IPR005158">
    <property type="entry name" value="BTAD"/>
</dbReference>
<reference evidence="6 7" key="1">
    <citation type="submission" date="2020-07" db="EMBL/GenBank/DDBJ databases">
        <title>Genomic Encyclopedia of Type Strains, Phase IV (KMG-IV): sequencing the most valuable type-strain genomes for metagenomic binning, comparative biology and taxonomic classification.</title>
        <authorList>
            <person name="Goeker M."/>
        </authorList>
    </citation>
    <scope>NUCLEOTIDE SEQUENCE [LARGE SCALE GENOMIC DNA]</scope>
    <source>
        <strain evidence="6 7">DSM 45533</strain>
    </source>
</reference>
<keyword evidence="4" id="KW-0175">Coiled coil</keyword>
<dbReference type="InterPro" id="IPR001867">
    <property type="entry name" value="OmpR/PhoB-type_DNA-bd"/>
</dbReference>
<dbReference type="RefSeq" id="WP_312894534.1">
    <property type="nucleotide sequence ID" value="NZ_BAABAM010000003.1"/>
</dbReference>
<accession>A0A7W0CKG7</accession>
<dbReference type="SUPFAM" id="SSF48452">
    <property type="entry name" value="TPR-like"/>
    <property type="match status" value="4"/>
</dbReference>
<dbReference type="InterPro" id="IPR016032">
    <property type="entry name" value="Sig_transdc_resp-reg_C-effctor"/>
</dbReference>
<feature type="domain" description="OmpR/PhoB-type" evidence="5">
    <location>
        <begin position="1"/>
        <end position="91"/>
    </location>
</feature>
<name>A0A7W0CKG7_9ACTN</name>
<dbReference type="SMART" id="SM01043">
    <property type="entry name" value="BTAD"/>
    <property type="match status" value="1"/>
</dbReference>
<dbReference type="GO" id="GO:0000160">
    <property type="term" value="P:phosphorelay signal transduction system"/>
    <property type="evidence" value="ECO:0007669"/>
    <property type="project" value="InterPro"/>
</dbReference>
<comment type="similarity">
    <text evidence="1">Belongs to the AfsR/DnrI/RedD regulatory family.</text>
</comment>
<dbReference type="Gene3D" id="1.25.40.10">
    <property type="entry name" value="Tetratricopeptide repeat domain"/>
    <property type="match status" value="2"/>
</dbReference>
<evidence type="ECO:0000256" key="2">
    <source>
        <dbReference type="ARBA" id="ARBA00023125"/>
    </source>
</evidence>
<gene>
    <name evidence="6" type="ORF">HNR30_004154</name>
</gene>
<evidence type="ECO:0000256" key="4">
    <source>
        <dbReference type="SAM" id="Coils"/>
    </source>
</evidence>
<keyword evidence="7" id="KW-1185">Reference proteome</keyword>
<dbReference type="PROSITE" id="PS51755">
    <property type="entry name" value="OMPR_PHOB"/>
    <property type="match status" value="1"/>
</dbReference>
<dbReference type="GO" id="GO:0006355">
    <property type="term" value="P:regulation of DNA-templated transcription"/>
    <property type="evidence" value="ECO:0007669"/>
    <property type="project" value="InterPro"/>
</dbReference>
<evidence type="ECO:0000313" key="6">
    <source>
        <dbReference type="EMBL" id="MBA2892800.1"/>
    </source>
</evidence>
<keyword evidence="2 3" id="KW-0238">DNA-binding</keyword>
<dbReference type="PRINTS" id="PR00364">
    <property type="entry name" value="DISEASERSIST"/>
</dbReference>
<protein>
    <submittedName>
        <fullName evidence="6">Putative ATPase/DNA-binding SARP family transcriptional activator</fullName>
    </submittedName>
</protein>
<proteinExistence type="inferred from homology"/>
<feature type="coiled-coil region" evidence="4">
    <location>
        <begin position="652"/>
        <end position="679"/>
    </location>
</feature>
<dbReference type="Gene3D" id="1.10.10.10">
    <property type="entry name" value="Winged helix-like DNA-binding domain superfamily/Winged helix DNA-binding domain"/>
    <property type="match status" value="1"/>
</dbReference>
<dbReference type="CDD" id="cd15831">
    <property type="entry name" value="BTAD"/>
    <property type="match status" value="1"/>
</dbReference>
<evidence type="ECO:0000256" key="1">
    <source>
        <dbReference type="ARBA" id="ARBA00005820"/>
    </source>
</evidence>
<dbReference type="Gene3D" id="3.40.50.300">
    <property type="entry name" value="P-loop containing nucleotide triphosphate hydrolases"/>
    <property type="match status" value="1"/>
</dbReference>
<dbReference type="SUPFAM" id="SSF46894">
    <property type="entry name" value="C-terminal effector domain of the bipartite response regulators"/>
    <property type="match status" value="1"/>
</dbReference>
<comment type="caution">
    <text evidence="6">The sequence shown here is derived from an EMBL/GenBank/DDBJ whole genome shotgun (WGS) entry which is preliminary data.</text>
</comment>
<evidence type="ECO:0000256" key="3">
    <source>
        <dbReference type="PROSITE-ProRule" id="PRU01091"/>
    </source>
</evidence>
<organism evidence="6 7">
    <name type="scientific">Nonomuraea soli</name>
    <dbReference type="NCBI Taxonomy" id="1032476"/>
    <lineage>
        <taxon>Bacteria</taxon>
        <taxon>Bacillati</taxon>
        <taxon>Actinomycetota</taxon>
        <taxon>Actinomycetes</taxon>
        <taxon>Streptosporangiales</taxon>
        <taxon>Streptosporangiaceae</taxon>
        <taxon>Nonomuraea</taxon>
    </lineage>
</organism>
<dbReference type="InterPro" id="IPR011990">
    <property type="entry name" value="TPR-like_helical_dom_sf"/>
</dbReference>